<accession>A0A7I3ZKY3</accession>
<keyword evidence="2" id="KW-1185">Reference proteome</keyword>
<reference evidence="1 2" key="1">
    <citation type="journal article" date="2008" name="Science">
        <title>The Physcomitrella genome reveals evolutionary insights into the conquest of land by plants.</title>
        <authorList>
            <person name="Rensing S."/>
            <person name="Lang D."/>
            <person name="Zimmer A."/>
            <person name="Terry A."/>
            <person name="Salamov A."/>
            <person name="Shapiro H."/>
            <person name="Nishiyama T."/>
            <person name="Perroud P.-F."/>
            <person name="Lindquist E."/>
            <person name="Kamisugi Y."/>
            <person name="Tanahashi T."/>
            <person name="Sakakibara K."/>
            <person name="Fujita T."/>
            <person name="Oishi K."/>
            <person name="Shin-I T."/>
            <person name="Kuroki Y."/>
            <person name="Toyoda A."/>
            <person name="Suzuki Y."/>
            <person name="Hashimoto A."/>
            <person name="Yamaguchi K."/>
            <person name="Sugano A."/>
            <person name="Kohara Y."/>
            <person name="Fujiyama A."/>
            <person name="Anterola A."/>
            <person name="Aoki S."/>
            <person name="Ashton N."/>
            <person name="Barbazuk W.B."/>
            <person name="Barker E."/>
            <person name="Bennetzen J."/>
            <person name="Bezanilla M."/>
            <person name="Blankenship R."/>
            <person name="Cho S.H."/>
            <person name="Dutcher S."/>
            <person name="Estelle M."/>
            <person name="Fawcett J.A."/>
            <person name="Gundlach H."/>
            <person name="Hanada K."/>
            <person name="Heyl A."/>
            <person name="Hicks K.A."/>
            <person name="Hugh J."/>
            <person name="Lohr M."/>
            <person name="Mayer K."/>
            <person name="Melkozernov A."/>
            <person name="Murata T."/>
            <person name="Nelson D."/>
            <person name="Pils B."/>
            <person name="Prigge M."/>
            <person name="Reiss B."/>
            <person name="Renner T."/>
            <person name="Rombauts S."/>
            <person name="Rushton P."/>
            <person name="Sanderfoot A."/>
            <person name="Schween G."/>
            <person name="Shiu S.-H."/>
            <person name="Stueber K."/>
            <person name="Theodoulou F.L."/>
            <person name="Tu H."/>
            <person name="Van de Peer Y."/>
            <person name="Verrier P.J."/>
            <person name="Waters E."/>
            <person name="Wood A."/>
            <person name="Yang L."/>
            <person name="Cove D."/>
            <person name="Cuming A."/>
            <person name="Hasebe M."/>
            <person name="Lucas S."/>
            <person name="Mishler D.B."/>
            <person name="Reski R."/>
            <person name="Grigoriev I."/>
            <person name="Quatrano R.S."/>
            <person name="Boore J.L."/>
        </authorList>
    </citation>
    <scope>NUCLEOTIDE SEQUENCE [LARGE SCALE GENOMIC DNA]</scope>
    <source>
        <strain evidence="1 2">cv. Gransden 2004</strain>
    </source>
</reference>
<reference evidence="1 2" key="2">
    <citation type="journal article" date="2018" name="Plant J.">
        <title>The Physcomitrella patens chromosome-scale assembly reveals moss genome structure and evolution.</title>
        <authorList>
            <person name="Lang D."/>
            <person name="Ullrich K.K."/>
            <person name="Murat F."/>
            <person name="Fuchs J."/>
            <person name="Jenkins J."/>
            <person name="Haas F.B."/>
            <person name="Piednoel M."/>
            <person name="Gundlach H."/>
            <person name="Van Bel M."/>
            <person name="Meyberg R."/>
            <person name="Vives C."/>
            <person name="Morata J."/>
            <person name="Symeonidi A."/>
            <person name="Hiss M."/>
            <person name="Muchero W."/>
            <person name="Kamisugi Y."/>
            <person name="Saleh O."/>
            <person name="Blanc G."/>
            <person name="Decker E.L."/>
            <person name="van Gessel N."/>
            <person name="Grimwood J."/>
            <person name="Hayes R.D."/>
            <person name="Graham S.W."/>
            <person name="Gunter L.E."/>
            <person name="McDaniel S.F."/>
            <person name="Hoernstein S.N.W."/>
            <person name="Larsson A."/>
            <person name="Li F.W."/>
            <person name="Perroud P.F."/>
            <person name="Phillips J."/>
            <person name="Ranjan P."/>
            <person name="Rokshar D.S."/>
            <person name="Rothfels C.J."/>
            <person name="Schneider L."/>
            <person name="Shu S."/>
            <person name="Stevenson D.W."/>
            <person name="Thummler F."/>
            <person name="Tillich M."/>
            <person name="Villarreal Aguilar J.C."/>
            <person name="Widiez T."/>
            <person name="Wong G.K."/>
            <person name="Wymore A."/>
            <person name="Zhang Y."/>
            <person name="Zimmer A.D."/>
            <person name="Quatrano R.S."/>
            <person name="Mayer K.F.X."/>
            <person name="Goodstein D."/>
            <person name="Casacuberta J.M."/>
            <person name="Vandepoele K."/>
            <person name="Reski R."/>
            <person name="Cuming A.C."/>
            <person name="Tuskan G.A."/>
            <person name="Maumus F."/>
            <person name="Salse J."/>
            <person name="Schmutz J."/>
            <person name="Rensing S.A."/>
        </authorList>
    </citation>
    <scope>NUCLEOTIDE SEQUENCE [LARGE SCALE GENOMIC DNA]</scope>
    <source>
        <strain evidence="1 2">cv. Gransden 2004</strain>
    </source>
</reference>
<organism evidence="1 2">
    <name type="scientific">Physcomitrium patens</name>
    <name type="common">Spreading-leaved earth moss</name>
    <name type="synonym">Physcomitrella patens</name>
    <dbReference type="NCBI Taxonomy" id="3218"/>
    <lineage>
        <taxon>Eukaryota</taxon>
        <taxon>Viridiplantae</taxon>
        <taxon>Streptophyta</taxon>
        <taxon>Embryophyta</taxon>
        <taxon>Bryophyta</taxon>
        <taxon>Bryophytina</taxon>
        <taxon>Bryopsida</taxon>
        <taxon>Funariidae</taxon>
        <taxon>Funariales</taxon>
        <taxon>Funariaceae</taxon>
        <taxon>Physcomitrium</taxon>
    </lineage>
</organism>
<evidence type="ECO:0000313" key="1">
    <source>
        <dbReference type="EnsemblPlants" id="PAC:32961136.CDS.1"/>
    </source>
</evidence>
<reference evidence="1" key="3">
    <citation type="submission" date="2020-12" db="UniProtKB">
        <authorList>
            <consortium name="EnsemblPlants"/>
        </authorList>
    </citation>
    <scope>IDENTIFICATION</scope>
</reference>
<proteinExistence type="predicted"/>
<evidence type="ECO:0000313" key="2">
    <source>
        <dbReference type="Proteomes" id="UP000006727"/>
    </source>
</evidence>
<protein>
    <submittedName>
        <fullName evidence="1">Uncharacterized protein</fullName>
    </submittedName>
</protein>
<dbReference type="Gramene" id="Pp3c14_22290V3.1">
    <property type="protein sequence ID" value="PAC:32961136.CDS.1"/>
    <property type="gene ID" value="Pp3c14_22290"/>
</dbReference>
<dbReference type="AlphaFoldDB" id="A0A7I3ZKY3"/>
<sequence>MSQFAKPFGHPLAAENTHHCRVGRLSSDDTVEAASGDTPSWIMVNYRLSLHDQCCLQRKPLKVLTFAFTHVGFRMKMEELSLRLIDLSGSRKYVQLDVREKK</sequence>
<name>A0A7I3ZKY3_PHYPA</name>
<dbReference type="Proteomes" id="UP000006727">
    <property type="component" value="Chromosome 14"/>
</dbReference>
<dbReference type="InParanoid" id="A0A7I3ZKY3"/>
<dbReference type="EMBL" id="ABEU02000014">
    <property type="status" value="NOT_ANNOTATED_CDS"/>
    <property type="molecule type" value="Genomic_DNA"/>
</dbReference>
<dbReference type="EnsemblPlants" id="Pp3c14_22290V3.1">
    <property type="protein sequence ID" value="PAC:32961136.CDS.1"/>
    <property type="gene ID" value="Pp3c14_22290"/>
</dbReference>